<accession>A0AA35Z0R5</accession>
<dbReference type="Gene3D" id="3.10.20.90">
    <property type="entry name" value="Phosphatidylinositol 3-kinase Catalytic Subunit, Chain A, domain 1"/>
    <property type="match status" value="1"/>
</dbReference>
<name>A0AA35Z0R5_LACSI</name>
<protein>
    <recommendedName>
        <fullName evidence="1">PB1 domain-containing protein</fullName>
    </recommendedName>
</protein>
<organism evidence="2 3">
    <name type="scientific">Lactuca saligna</name>
    <name type="common">Willowleaf lettuce</name>
    <dbReference type="NCBI Taxonomy" id="75948"/>
    <lineage>
        <taxon>Eukaryota</taxon>
        <taxon>Viridiplantae</taxon>
        <taxon>Streptophyta</taxon>
        <taxon>Embryophyta</taxon>
        <taxon>Tracheophyta</taxon>
        <taxon>Spermatophyta</taxon>
        <taxon>Magnoliopsida</taxon>
        <taxon>eudicotyledons</taxon>
        <taxon>Gunneridae</taxon>
        <taxon>Pentapetalae</taxon>
        <taxon>asterids</taxon>
        <taxon>campanulids</taxon>
        <taxon>Asterales</taxon>
        <taxon>Asteraceae</taxon>
        <taxon>Cichorioideae</taxon>
        <taxon>Cichorieae</taxon>
        <taxon>Lactucinae</taxon>
        <taxon>Lactuca</taxon>
    </lineage>
</organism>
<dbReference type="SMART" id="SM00666">
    <property type="entry name" value="PB1"/>
    <property type="match status" value="1"/>
</dbReference>
<dbReference type="Proteomes" id="UP001177003">
    <property type="component" value="Chromosome 5"/>
</dbReference>
<dbReference type="PANTHER" id="PTHR31066:SF66">
    <property type="entry name" value="PB1 DOMAIN-CONTAINING PROTEIN"/>
    <property type="match status" value="1"/>
</dbReference>
<dbReference type="CDD" id="cd06410">
    <property type="entry name" value="PB1_UP2"/>
    <property type="match status" value="1"/>
</dbReference>
<gene>
    <name evidence="2" type="ORF">LSALG_LOCUS23382</name>
</gene>
<dbReference type="EMBL" id="OX465081">
    <property type="protein sequence ID" value="CAI9283808.1"/>
    <property type="molecule type" value="Genomic_DNA"/>
</dbReference>
<feature type="domain" description="PB1" evidence="1">
    <location>
        <begin position="30"/>
        <end position="114"/>
    </location>
</feature>
<reference evidence="2" key="1">
    <citation type="submission" date="2023-04" db="EMBL/GenBank/DDBJ databases">
        <authorList>
            <person name="Vijverberg K."/>
            <person name="Xiong W."/>
            <person name="Schranz E."/>
        </authorList>
    </citation>
    <scope>NUCLEOTIDE SEQUENCE</scope>
</reference>
<sequence length="204" mass="22936">MTRVTNSSNNTSTATIKFLYSYGGKILPRQTDGKLRYVGGYTRVLAADRSVTYAELIVKFWEACGFSVDLKCKLPTEDLDVLVSVTCDEDLAAVVEEYDRVSPDAKIRAVLCPVKSLKTISPVPSVESLVEFSASKPPPYPVVANSAVRKGTQRCQAVDFSAYKLRRRLLAGPCRDSPPSVSRFREERIPMQNYFVRRWDYSQY</sequence>
<dbReference type="InterPro" id="IPR000270">
    <property type="entry name" value="PB1_dom"/>
</dbReference>
<dbReference type="PANTHER" id="PTHR31066">
    <property type="entry name" value="OS05G0427100 PROTEIN-RELATED"/>
    <property type="match status" value="1"/>
</dbReference>
<dbReference type="InterPro" id="IPR053198">
    <property type="entry name" value="Gynoecium_Dev_Regulator"/>
</dbReference>
<evidence type="ECO:0000313" key="2">
    <source>
        <dbReference type="EMBL" id="CAI9283808.1"/>
    </source>
</evidence>
<keyword evidence="3" id="KW-1185">Reference proteome</keyword>
<dbReference type="AlphaFoldDB" id="A0AA35Z0R5"/>
<proteinExistence type="predicted"/>
<evidence type="ECO:0000259" key="1">
    <source>
        <dbReference type="SMART" id="SM00666"/>
    </source>
</evidence>
<dbReference type="SUPFAM" id="SSF54277">
    <property type="entry name" value="CAD &amp; PB1 domains"/>
    <property type="match status" value="1"/>
</dbReference>
<dbReference type="Pfam" id="PF00564">
    <property type="entry name" value="PB1"/>
    <property type="match status" value="1"/>
</dbReference>
<evidence type="ECO:0000313" key="3">
    <source>
        <dbReference type="Proteomes" id="UP001177003"/>
    </source>
</evidence>